<name>A0A9X5B5J7_9GAMM</name>
<accession>A0A9X5B5J7</accession>
<keyword evidence="2" id="KW-0012">Acyltransferase</keyword>
<dbReference type="Proteomes" id="UP000460751">
    <property type="component" value="Unassembled WGS sequence"/>
</dbReference>
<dbReference type="OrthoDB" id="1821130at2"/>
<dbReference type="Gene3D" id="3.40.630.30">
    <property type="match status" value="1"/>
</dbReference>
<dbReference type="EMBL" id="WMEX01000003">
    <property type="protein sequence ID" value="MYL26548.1"/>
    <property type="molecule type" value="Genomic_DNA"/>
</dbReference>
<dbReference type="PROSITE" id="PS51186">
    <property type="entry name" value="GNAT"/>
    <property type="match status" value="1"/>
</dbReference>
<dbReference type="InterPro" id="IPR016181">
    <property type="entry name" value="Acyl_CoA_acyltransferase"/>
</dbReference>
<keyword evidence="1" id="KW-0808">Transferase</keyword>
<feature type="domain" description="N-acetyltransferase" evidence="3">
    <location>
        <begin position="34"/>
        <end position="203"/>
    </location>
</feature>
<dbReference type="PANTHER" id="PTHR43877:SF2">
    <property type="entry name" value="AMINOALKYLPHOSPHONATE N-ACETYLTRANSFERASE-RELATED"/>
    <property type="match status" value="1"/>
</dbReference>
<gene>
    <name evidence="4" type="ORF">GLW01_07030</name>
</gene>
<dbReference type="CDD" id="cd04301">
    <property type="entry name" value="NAT_SF"/>
    <property type="match status" value="1"/>
</dbReference>
<dbReference type="PANTHER" id="PTHR43877">
    <property type="entry name" value="AMINOALKYLPHOSPHONATE N-ACETYLTRANSFERASE-RELATED-RELATED"/>
    <property type="match status" value="1"/>
</dbReference>
<evidence type="ECO:0000259" key="3">
    <source>
        <dbReference type="PROSITE" id="PS51186"/>
    </source>
</evidence>
<dbReference type="SUPFAM" id="SSF55729">
    <property type="entry name" value="Acyl-CoA N-acyltransferases (Nat)"/>
    <property type="match status" value="1"/>
</dbReference>
<evidence type="ECO:0000256" key="1">
    <source>
        <dbReference type="ARBA" id="ARBA00022679"/>
    </source>
</evidence>
<evidence type="ECO:0000256" key="2">
    <source>
        <dbReference type="ARBA" id="ARBA00023315"/>
    </source>
</evidence>
<keyword evidence="5" id="KW-1185">Reference proteome</keyword>
<comment type="caution">
    <text evidence="4">The sequence shown here is derived from an EMBL/GenBank/DDBJ whole genome shotgun (WGS) entry which is preliminary data.</text>
</comment>
<evidence type="ECO:0000313" key="4">
    <source>
        <dbReference type="EMBL" id="MYL26548.1"/>
    </source>
</evidence>
<dbReference type="AlphaFoldDB" id="A0A9X5B5J7"/>
<evidence type="ECO:0000313" key="5">
    <source>
        <dbReference type="Proteomes" id="UP000460751"/>
    </source>
</evidence>
<dbReference type="InterPro" id="IPR050832">
    <property type="entry name" value="Bact_Acetyltransf"/>
</dbReference>
<dbReference type="GO" id="GO:0016747">
    <property type="term" value="F:acyltransferase activity, transferring groups other than amino-acyl groups"/>
    <property type="evidence" value="ECO:0007669"/>
    <property type="project" value="InterPro"/>
</dbReference>
<dbReference type="InterPro" id="IPR000182">
    <property type="entry name" value="GNAT_dom"/>
</dbReference>
<reference evidence="4 5" key="1">
    <citation type="submission" date="2019-11" db="EMBL/GenBank/DDBJ databases">
        <title>Genome sequences of 17 halophilic strains isolated from different environments.</title>
        <authorList>
            <person name="Furrow R.E."/>
        </authorList>
    </citation>
    <scope>NUCLEOTIDE SEQUENCE [LARGE SCALE GENOMIC DNA]</scope>
    <source>
        <strain evidence="4 5">22507_15_FS</strain>
    </source>
</reference>
<protein>
    <submittedName>
        <fullName evidence="4">GNAT family N-acetyltransferase</fullName>
    </submittedName>
</protein>
<dbReference type="Pfam" id="PF00583">
    <property type="entry name" value="Acetyltransf_1"/>
    <property type="match status" value="1"/>
</dbReference>
<organism evidence="4 5">
    <name type="scientific">Vreelandella halophila</name>
    <dbReference type="NCBI Taxonomy" id="86177"/>
    <lineage>
        <taxon>Bacteria</taxon>
        <taxon>Pseudomonadati</taxon>
        <taxon>Pseudomonadota</taxon>
        <taxon>Gammaproteobacteria</taxon>
        <taxon>Oceanospirillales</taxon>
        <taxon>Halomonadaceae</taxon>
        <taxon>Vreelandella</taxon>
    </lineage>
</organism>
<sequence>MRRSGCGFRYEPGELSGGVDFSRAHELLNGASEPLLRDATPDDADAIAERVNSAYRGDISRQGWTTEADLLGGQRTDAPMIRELLAESLFRLAWQGDTLVGTQQIEHLDANTAELGMLAVAPEHQGEGLGRRLVTDAEQTARSRLGCRTLRIRVLHQRSELLRWYESLGFTRTGETAPFPESPRFGEPRVADLWFLVLEKRLDAG</sequence>
<proteinExistence type="predicted"/>